<proteinExistence type="inferred from homology"/>
<dbReference type="InterPro" id="IPR000209">
    <property type="entry name" value="Peptidase_S8/S53_dom"/>
</dbReference>
<comment type="similarity">
    <text evidence="1 5 6">Belongs to the peptidase S8 family.</text>
</comment>
<organism evidence="10 11">
    <name type="scientific">Candidatus Tanganyikabacteria bacterium</name>
    <dbReference type="NCBI Taxonomy" id="2961651"/>
    <lineage>
        <taxon>Bacteria</taxon>
        <taxon>Bacillati</taxon>
        <taxon>Candidatus Sericytochromatia</taxon>
        <taxon>Candidatus Tanganyikabacteria</taxon>
    </lineage>
</organism>
<keyword evidence="2 5" id="KW-0645">Protease</keyword>
<comment type="caution">
    <text evidence="10">The sequence shown here is derived from an EMBL/GenBank/DDBJ whole genome shotgun (WGS) entry which is preliminary data.</text>
</comment>
<gene>
    <name evidence="10" type="ORF">FJZ00_07160</name>
</gene>
<dbReference type="EMBL" id="VGJX01000374">
    <property type="protein sequence ID" value="MBM3274914.1"/>
    <property type="molecule type" value="Genomic_DNA"/>
</dbReference>
<evidence type="ECO:0000313" key="11">
    <source>
        <dbReference type="Proteomes" id="UP000703893"/>
    </source>
</evidence>
<dbReference type="InterPro" id="IPR015500">
    <property type="entry name" value="Peptidase_S8_subtilisin-rel"/>
</dbReference>
<evidence type="ECO:0000256" key="7">
    <source>
        <dbReference type="SAM" id="Phobius"/>
    </source>
</evidence>
<dbReference type="PROSITE" id="PS00136">
    <property type="entry name" value="SUBTILASE_ASP"/>
    <property type="match status" value="1"/>
</dbReference>
<evidence type="ECO:0000256" key="3">
    <source>
        <dbReference type="ARBA" id="ARBA00022801"/>
    </source>
</evidence>
<dbReference type="Proteomes" id="UP000703893">
    <property type="component" value="Unassembled WGS sequence"/>
</dbReference>
<keyword evidence="4 5" id="KW-0720">Serine protease</keyword>
<dbReference type="Pfam" id="PF00082">
    <property type="entry name" value="Peptidase_S8"/>
    <property type="match status" value="1"/>
</dbReference>
<keyword evidence="3 5" id="KW-0378">Hydrolase</keyword>
<keyword evidence="7" id="KW-1133">Transmembrane helix</keyword>
<dbReference type="InterPro" id="IPR023827">
    <property type="entry name" value="Peptidase_S8_Asp-AS"/>
</dbReference>
<evidence type="ECO:0000256" key="1">
    <source>
        <dbReference type="ARBA" id="ARBA00011073"/>
    </source>
</evidence>
<dbReference type="InterPro" id="IPR050131">
    <property type="entry name" value="Peptidase_S8_subtilisin-like"/>
</dbReference>
<keyword evidence="7" id="KW-0812">Transmembrane</keyword>
<feature type="active site" description="Charge relay system" evidence="5">
    <location>
        <position position="225"/>
    </location>
</feature>
<dbReference type="PRINTS" id="PR00723">
    <property type="entry name" value="SUBTILISIN"/>
</dbReference>
<dbReference type="PANTHER" id="PTHR43806:SF11">
    <property type="entry name" value="CEREVISIN-RELATED"/>
    <property type="match status" value="1"/>
</dbReference>
<dbReference type="Gene3D" id="3.40.50.200">
    <property type="entry name" value="Peptidase S8/S53 domain"/>
    <property type="match status" value="1"/>
</dbReference>
<keyword evidence="7" id="KW-0472">Membrane</keyword>
<dbReference type="InterPro" id="IPR054399">
    <property type="entry name" value="Fervidolysin-like_N_prodom"/>
</dbReference>
<reference evidence="10 11" key="1">
    <citation type="submission" date="2019-03" db="EMBL/GenBank/DDBJ databases">
        <title>Lake Tanganyika Metagenome-Assembled Genomes (MAGs).</title>
        <authorList>
            <person name="Tran P."/>
        </authorList>
    </citation>
    <scope>NUCLEOTIDE SEQUENCE [LARGE SCALE GENOMIC DNA]</scope>
    <source>
        <strain evidence="10">K_DeepCast_65m_m2_236</strain>
    </source>
</reference>
<accession>A0A937X2T9</accession>
<dbReference type="GO" id="GO:0006508">
    <property type="term" value="P:proteolysis"/>
    <property type="evidence" value="ECO:0007669"/>
    <property type="project" value="UniProtKB-KW"/>
</dbReference>
<name>A0A937X2T9_9BACT</name>
<evidence type="ECO:0000256" key="5">
    <source>
        <dbReference type="PROSITE-ProRule" id="PRU01240"/>
    </source>
</evidence>
<dbReference type="SUPFAM" id="SSF52743">
    <property type="entry name" value="Subtilisin-like"/>
    <property type="match status" value="1"/>
</dbReference>
<dbReference type="PROSITE" id="PS51892">
    <property type="entry name" value="SUBTILASE"/>
    <property type="match status" value="1"/>
</dbReference>
<feature type="domain" description="Peptidase S8/S53" evidence="8">
    <location>
        <begin position="186"/>
        <end position="433"/>
    </location>
</feature>
<dbReference type="Pfam" id="PF22148">
    <property type="entry name" value="Fervidolysin_NPro-like"/>
    <property type="match status" value="1"/>
</dbReference>
<dbReference type="GO" id="GO:0004252">
    <property type="term" value="F:serine-type endopeptidase activity"/>
    <property type="evidence" value="ECO:0007669"/>
    <property type="project" value="UniProtKB-UniRule"/>
</dbReference>
<feature type="domain" description="Fervidolysin-like N-terminal prodomain" evidence="9">
    <location>
        <begin position="72"/>
        <end position="132"/>
    </location>
</feature>
<dbReference type="InterPro" id="IPR023828">
    <property type="entry name" value="Peptidase_S8_Ser-AS"/>
</dbReference>
<dbReference type="PROSITE" id="PS00138">
    <property type="entry name" value="SUBTILASE_SER"/>
    <property type="match status" value="1"/>
</dbReference>
<feature type="active site" description="Charge relay system" evidence="5">
    <location>
        <position position="385"/>
    </location>
</feature>
<dbReference type="InterPro" id="IPR036852">
    <property type="entry name" value="Peptidase_S8/S53_dom_sf"/>
</dbReference>
<feature type="transmembrane region" description="Helical" evidence="7">
    <location>
        <begin position="27"/>
        <end position="47"/>
    </location>
</feature>
<evidence type="ECO:0000256" key="4">
    <source>
        <dbReference type="ARBA" id="ARBA00022825"/>
    </source>
</evidence>
<feature type="active site" description="Charge relay system" evidence="5">
    <location>
        <position position="192"/>
    </location>
</feature>
<sequence>MPKTRLVAPALAKPGRAGATGGPRVAGFLLAFTGSVFALAGCGIPVVGQGNLALRGTEDGMVEASKATLAKRLIVGFSTAPSKTALSQIEKSTGTKHVKSIRNVRMSVFEASGDVRKARKALLSTKGVDFVEGELLPEREPIKMQMEPLLSLGITDDGDPNRKDQWYLDTIGAPKVWEAAGTLKPVIVGLVDTGVDLEHPDLKPILVEGWNAADPGKPPMDEAGHGTMTAGCVAAVHNNGQGIAGVSNNAKIKPVKIGNSASSMVEAMMWAADNSDMISMSLSWKPGMPDYPGVVESTKRAAEYVMGKNVPMACSMGNTGNSQRNVPSAFAGKEVPNLIAVGATDNSDKVTSFSTYGPWTTVSAPGRSIMTTTMRGRYSRVDGTSFSTPITAGVMAMMLGKGMAKDPAVIRTKLMNTAVDIEAPGQDDKAGAGRIDAFRAVME</sequence>
<evidence type="ECO:0000259" key="9">
    <source>
        <dbReference type="Pfam" id="PF22148"/>
    </source>
</evidence>
<evidence type="ECO:0000259" key="8">
    <source>
        <dbReference type="Pfam" id="PF00082"/>
    </source>
</evidence>
<evidence type="ECO:0000256" key="6">
    <source>
        <dbReference type="RuleBase" id="RU003355"/>
    </source>
</evidence>
<evidence type="ECO:0000313" key="10">
    <source>
        <dbReference type="EMBL" id="MBM3274914.1"/>
    </source>
</evidence>
<dbReference type="PANTHER" id="PTHR43806">
    <property type="entry name" value="PEPTIDASE S8"/>
    <property type="match status" value="1"/>
</dbReference>
<evidence type="ECO:0000256" key="2">
    <source>
        <dbReference type="ARBA" id="ARBA00022670"/>
    </source>
</evidence>
<protein>
    <submittedName>
        <fullName evidence="10">S8 family serine peptidase</fullName>
    </submittedName>
</protein>
<dbReference type="AlphaFoldDB" id="A0A937X2T9"/>